<dbReference type="PANTHER" id="PTHR47338">
    <property type="entry name" value="ZN(II)2CYS6 TRANSCRIPTION FACTOR (EUROFUNG)-RELATED"/>
    <property type="match status" value="1"/>
</dbReference>
<dbReference type="EMBL" id="JAEVFJ010000009">
    <property type="protein sequence ID" value="KAH8102438.1"/>
    <property type="molecule type" value="Genomic_DNA"/>
</dbReference>
<reference evidence="8" key="1">
    <citation type="journal article" date="2021" name="New Phytol.">
        <title>Evolutionary innovations through gain and loss of genes in the ectomycorrhizal Boletales.</title>
        <authorList>
            <person name="Wu G."/>
            <person name="Miyauchi S."/>
            <person name="Morin E."/>
            <person name="Kuo A."/>
            <person name="Drula E."/>
            <person name="Varga T."/>
            <person name="Kohler A."/>
            <person name="Feng B."/>
            <person name="Cao Y."/>
            <person name="Lipzen A."/>
            <person name="Daum C."/>
            <person name="Hundley H."/>
            <person name="Pangilinan J."/>
            <person name="Johnson J."/>
            <person name="Barry K."/>
            <person name="LaButti K."/>
            <person name="Ng V."/>
            <person name="Ahrendt S."/>
            <person name="Min B."/>
            <person name="Choi I.G."/>
            <person name="Park H."/>
            <person name="Plett J.M."/>
            <person name="Magnuson J."/>
            <person name="Spatafora J.W."/>
            <person name="Nagy L.G."/>
            <person name="Henrissat B."/>
            <person name="Grigoriev I.V."/>
            <person name="Yang Z.L."/>
            <person name="Xu J."/>
            <person name="Martin F.M."/>
        </authorList>
    </citation>
    <scope>NUCLEOTIDE SEQUENCE</scope>
    <source>
        <strain evidence="8">KKN 215</strain>
    </source>
</reference>
<dbReference type="GO" id="GO:0005634">
    <property type="term" value="C:nucleus"/>
    <property type="evidence" value="ECO:0007669"/>
    <property type="project" value="UniProtKB-SubCell"/>
</dbReference>
<dbReference type="SMART" id="SM00906">
    <property type="entry name" value="Fungal_trans"/>
    <property type="match status" value="1"/>
</dbReference>
<evidence type="ECO:0000256" key="6">
    <source>
        <dbReference type="SAM" id="MobiDB-lite"/>
    </source>
</evidence>
<keyword evidence="3" id="KW-0805">Transcription regulation</keyword>
<dbReference type="InterPro" id="IPR050815">
    <property type="entry name" value="TF_fung"/>
</dbReference>
<evidence type="ECO:0000313" key="9">
    <source>
        <dbReference type="Proteomes" id="UP000813824"/>
    </source>
</evidence>
<dbReference type="GO" id="GO:0000981">
    <property type="term" value="F:DNA-binding transcription factor activity, RNA polymerase II-specific"/>
    <property type="evidence" value="ECO:0007669"/>
    <property type="project" value="InterPro"/>
</dbReference>
<dbReference type="CDD" id="cd12148">
    <property type="entry name" value="fungal_TF_MHR"/>
    <property type="match status" value="1"/>
</dbReference>
<evidence type="ECO:0000259" key="7">
    <source>
        <dbReference type="SMART" id="SM00906"/>
    </source>
</evidence>
<dbReference type="GO" id="GO:0008270">
    <property type="term" value="F:zinc ion binding"/>
    <property type="evidence" value="ECO:0007669"/>
    <property type="project" value="InterPro"/>
</dbReference>
<sequence length="665" mass="73773">MHAPPDAGVPDGPVCTFDDVAEPIPNTDDEPERRYATLENRILELENMLRTQSREGEVDVSRTSTFVQGSSTPTRTTNHNLDFMGTPDSGENGPNDYLTASSDFMWKSPSGGINDAPFTSSYHHSPSPSLDNSPAMQTSWPQHLPPLGMVKHLTEVFFAYNLFAHRLLHAPSFFTSLTYPPNHPQFPAPALLHAICAVGNSCNAAASNWESRQAVGSSQNNFCGQQALYAKRLVDDNIGTGRDLMQQLQANILLTWFYWWQASWVEVYTRVAITLRTAVALGFNLAPQFTSVSPSTRPTSLIPAPTTALEEEMRRNTFWIAYALERLYGTSNGWAMSLDDQDIFQLLPMSEQLQTGAVRDANDRQLSQSRDLLLLHPSSHTDSFVLFIKSAILLSRVKVFNSRMRARFFAQDPSLPQSHPISDIRFDPRETSEFGALSSDASAFLDSLPSHLKSPVVNGTVDPFMFNVLLAPSIALILLHEPYAMVGKDSCISAYHILTCARGIASLTHMIVSTNHDCTRLGWFPVFAWFTSARVLSRFLKAAQEEKYAEQIAVLTNEISFIFSIIKDMGERVPLSRRYAKMLEEHVTKTCGFESAMKICPLDTPQLGQERIGFAPELQEGDTADALLSLRLANLSAMKGNTRPSSANLVSSFWPSAMPGTEHIL</sequence>
<evidence type="ECO:0000256" key="4">
    <source>
        <dbReference type="ARBA" id="ARBA00023163"/>
    </source>
</evidence>
<dbReference type="PANTHER" id="PTHR47338:SF29">
    <property type="entry name" value="ZN(2)-C6 FUNGAL-TYPE DOMAIN-CONTAINING PROTEIN"/>
    <property type="match status" value="1"/>
</dbReference>
<dbReference type="AlphaFoldDB" id="A0A8K0XRH4"/>
<dbReference type="OrthoDB" id="39175at2759"/>
<dbReference type="Pfam" id="PF04082">
    <property type="entry name" value="Fungal_trans"/>
    <property type="match status" value="1"/>
</dbReference>
<keyword evidence="5" id="KW-0539">Nucleus</keyword>
<evidence type="ECO:0000256" key="1">
    <source>
        <dbReference type="ARBA" id="ARBA00004123"/>
    </source>
</evidence>
<dbReference type="GO" id="GO:0003677">
    <property type="term" value="F:DNA binding"/>
    <property type="evidence" value="ECO:0007669"/>
    <property type="project" value="InterPro"/>
</dbReference>
<feature type="region of interest" description="Disordered" evidence="6">
    <location>
        <begin position="117"/>
        <end position="137"/>
    </location>
</feature>
<evidence type="ECO:0000256" key="5">
    <source>
        <dbReference type="ARBA" id="ARBA00023242"/>
    </source>
</evidence>
<evidence type="ECO:0000313" key="8">
    <source>
        <dbReference type="EMBL" id="KAH8102438.1"/>
    </source>
</evidence>
<evidence type="ECO:0000256" key="3">
    <source>
        <dbReference type="ARBA" id="ARBA00023015"/>
    </source>
</evidence>
<proteinExistence type="predicted"/>
<organism evidence="8 9">
    <name type="scientific">Cristinia sonorae</name>
    <dbReference type="NCBI Taxonomy" id="1940300"/>
    <lineage>
        <taxon>Eukaryota</taxon>
        <taxon>Fungi</taxon>
        <taxon>Dikarya</taxon>
        <taxon>Basidiomycota</taxon>
        <taxon>Agaricomycotina</taxon>
        <taxon>Agaricomycetes</taxon>
        <taxon>Agaricomycetidae</taxon>
        <taxon>Agaricales</taxon>
        <taxon>Pleurotineae</taxon>
        <taxon>Stephanosporaceae</taxon>
        <taxon>Cristinia</taxon>
    </lineage>
</organism>
<evidence type="ECO:0000256" key="2">
    <source>
        <dbReference type="ARBA" id="ARBA00022723"/>
    </source>
</evidence>
<keyword evidence="2" id="KW-0479">Metal-binding</keyword>
<dbReference type="Proteomes" id="UP000813824">
    <property type="component" value="Unassembled WGS sequence"/>
</dbReference>
<comment type="caution">
    <text evidence="8">The sequence shown here is derived from an EMBL/GenBank/DDBJ whole genome shotgun (WGS) entry which is preliminary data.</text>
</comment>
<keyword evidence="4" id="KW-0804">Transcription</keyword>
<dbReference type="GO" id="GO:0006351">
    <property type="term" value="P:DNA-templated transcription"/>
    <property type="evidence" value="ECO:0007669"/>
    <property type="project" value="InterPro"/>
</dbReference>
<keyword evidence="9" id="KW-1185">Reference proteome</keyword>
<feature type="domain" description="Xylanolytic transcriptional activator regulatory" evidence="7">
    <location>
        <begin position="267"/>
        <end position="354"/>
    </location>
</feature>
<name>A0A8K0XRH4_9AGAR</name>
<protein>
    <recommendedName>
        <fullName evidence="7">Xylanolytic transcriptional activator regulatory domain-containing protein</fullName>
    </recommendedName>
</protein>
<dbReference type="InterPro" id="IPR007219">
    <property type="entry name" value="XnlR_reg_dom"/>
</dbReference>
<gene>
    <name evidence="8" type="ORF">BXZ70DRAFT_782309</name>
</gene>
<feature type="compositionally biased region" description="Polar residues" evidence="6">
    <location>
        <begin position="61"/>
        <end position="80"/>
    </location>
</feature>
<accession>A0A8K0XRH4</accession>
<feature type="region of interest" description="Disordered" evidence="6">
    <location>
        <begin position="54"/>
        <end position="91"/>
    </location>
</feature>
<comment type="subcellular location">
    <subcellularLocation>
        <location evidence="1">Nucleus</location>
    </subcellularLocation>
</comment>